<evidence type="ECO:0000256" key="1">
    <source>
        <dbReference type="ARBA" id="ARBA00001974"/>
    </source>
</evidence>
<reference evidence="11" key="2">
    <citation type="submission" date="2014-09" db="EMBL/GenBank/DDBJ databases">
        <title>Criblamydia sequanensis harbors a mega-plasmid encoding arsenite resistance.</title>
        <authorList>
            <person name="Bertelli C."/>
            <person name="Goesmann A."/>
            <person name="Greub G."/>
        </authorList>
    </citation>
    <scope>NUCLEOTIDE SEQUENCE [LARGE SCALE GENOMIC DNA]</scope>
    <source>
        <strain evidence="11">CRIB-18</strain>
    </source>
</reference>
<evidence type="ECO:0000313" key="11">
    <source>
        <dbReference type="EMBL" id="CDR34911.1"/>
    </source>
</evidence>
<evidence type="ECO:0000259" key="10">
    <source>
        <dbReference type="Pfam" id="PF01593"/>
    </source>
</evidence>
<evidence type="ECO:0000256" key="7">
    <source>
        <dbReference type="ARBA" id="ARBA00023070"/>
    </source>
</evidence>
<evidence type="ECO:0000256" key="3">
    <source>
        <dbReference type="ARBA" id="ARBA00005833"/>
    </source>
</evidence>
<reference evidence="11" key="1">
    <citation type="submission" date="2013-12" db="EMBL/GenBank/DDBJ databases">
        <authorList>
            <person name="Linke B."/>
        </authorList>
    </citation>
    <scope>NUCLEOTIDE SEQUENCE [LARGE SCALE GENOMIC DNA]</scope>
    <source>
        <strain evidence="11">CRIB-18</strain>
    </source>
</reference>
<evidence type="ECO:0000256" key="4">
    <source>
        <dbReference type="ARBA" id="ARBA00012535"/>
    </source>
</evidence>
<protein>
    <recommendedName>
        <fullName evidence="5">Tryptophan 2-monooxygenase</fullName>
        <ecNumber evidence="4">1.13.12.3</ecNumber>
    </recommendedName>
</protein>
<comment type="similarity">
    <text evidence="3">Belongs to the tryptophan 2-monooxygenase family.</text>
</comment>
<feature type="binding site" evidence="9">
    <location>
        <begin position="42"/>
        <end position="43"/>
    </location>
    <ligand>
        <name>FAD</name>
        <dbReference type="ChEBI" id="CHEBI:57692"/>
    </ligand>
</feature>
<proteinExistence type="inferred from homology"/>
<dbReference type="PANTHER" id="PTHR10742">
    <property type="entry name" value="FLAVIN MONOAMINE OXIDASE"/>
    <property type="match status" value="1"/>
</dbReference>
<dbReference type="STRING" id="1437425.CSEC_2105"/>
<dbReference type="InterPro" id="IPR002937">
    <property type="entry name" value="Amino_oxidase"/>
</dbReference>
<organism evidence="11 12">
    <name type="scientific">Candidatus Criblamydia sequanensis CRIB-18</name>
    <dbReference type="NCBI Taxonomy" id="1437425"/>
    <lineage>
        <taxon>Bacteria</taxon>
        <taxon>Pseudomonadati</taxon>
        <taxon>Chlamydiota</taxon>
        <taxon>Chlamydiia</taxon>
        <taxon>Parachlamydiales</taxon>
        <taxon>Candidatus Criblamydiaceae</taxon>
        <taxon>Candidatus Criblamydia</taxon>
    </lineage>
</organism>
<dbReference type="InterPro" id="IPR050281">
    <property type="entry name" value="Flavin_monoamine_oxidase"/>
</dbReference>
<evidence type="ECO:0000313" key="12">
    <source>
        <dbReference type="Proteomes" id="UP000031552"/>
    </source>
</evidence>
<dbReference type="Gene3D" id="3.50.50.60">
    <property type="entry name" value="FAD/NAD(P)-binding domain"/>
    <property type="match status" value="1"/>
</dbReference>
<dbReference type="AlphaFoldDB" id="A0A090D0Q5"/>
<dbReference type="PRINTS" id="PR00757">
    <property type="entry name" value="AMINEOXDASEF"/>
</dbReference>
<keyword evidence="12" id="KW-1185">Reference proteome</keyword>
<dbReference type="EMBL" id="CCEJ010000010">
    <property type="protein sequence ID" value="CDR34911.1"/>
    <property type="molecule type" value="Genomic_DNA"/>
</dbReference>
<comment type="caution">
    <text evidence="11">The sequence shown here is derived from an EMBL/GenBank/DDBJ whole genome shotgun (WGS) entry which is preliminary data.</text>
</comment>
<dbReference type="Proteomes" id="UP000031552">
    <property type="component" value="Unassembled WGS sequence"/>
</dbReference>
<evidence type="ECO:0000256" key="5">
    <source>
        <dbReference type="ARBA" id="ARBA00017871"/>
    </source>
</evidence>
<name>A0A090D0Q5_9BACT</name>
<comment type="pathway">
    <text evidence="2">Plant hormone metabolism; auxin biosynthesis.</text>
</comment>
<dbReference type="eggNOG" id="COG1231">
    <property type="taxonomic scope" value="Bacteria"/>
</dbReference>
<sequence length="461" mass="51376">MNKSFCLEEKKSPKVVVVGAGLAGLTAAHRLKNGGMEVEIYEARNRVGGRIFTVQLEGAIAELGAMNITDGGDAVHLHRLIREFKLDLIESSVLIDHSYLENDQIIPFKKLLKEKNIDPEALRDKIELLKSTQNNMKEVLDGLFETCDPIYRIVEARLAAYEGDSPEKLSTIYSETLYHIILGGVCSVHQGSIEEETRVDLLSIKGGNGLLTNKLADALGENLYLNMPLKKVSKSRENSYELTFGNGRVVEADLLVLAIPASTYEDIDFGDNVLPVEKLKNIRSIAYGRNAKILVPYSDKAPDQTGFIQDGLIAFFDRVRSCITLFYSGDQSQFSKHNLQMTYDHARPIIGKHFKGDIPPFKASYALDEDFQSYGQSVGYSWPNDPYVKGTYSYISPGQEDLLTSIEEEKGELVKTLFSPIDNRLYFAGEHTSILMEVPGTMESAAESGERVARMILKLKK</sequence>
<keyword evidence="6 11" id="KW-0560">Oxidoreductase</keyword>
<accession>A0A090D0Q5</accession>
<dbReference type="InterPro" id="IPR036188">
    <property type="entry name" value="FAD/NAD-bd_sf"/>
</dbReference>
<comment type="catalytic activity">
    <reaction evidence="8">
        <text>L-tryptophan + O2 = indole-3-acetamide + CO2 + H2O</text>
        <dbReference type="Rhea" id="RHEA:16165"/>
        <dbReference type="ChEBI" id="CHEBI:15377"/>
        <dbReference type="ChEBI" id="CHEBI:15379"/>
        <dbReference type="ChEBI" id="CHEBI:16031"/>
        <dbReference type="ChEBI" id="CHEBI:16526"/>
        <dbReference type="ChEBI" id="CHEBI:57912"/>
        <dbReference type="EC" id="1.13.12.3"/>
    </reaction>
</comment>
<dbReference type="OrthoDB" id="25353at2"/>
<feature type="domain" description="Amine oxidase" evidence="10">
    <location>
        <begin position="22"/>
        <end position="457"/>
    </location>
</feature>
<dbReference type="PANTHER" id="PTHR10742:SF410">
    <property type="entry name" value="LYSINE-SPECIFIC HISTONE DEMETHYLASE 2"/>
    <property type="match status" value="1"/>
</dbReference>
<gene>
    <name evidence="11" type="ORF">CSEC_2105</name>
</gene>
<dbReference type="GO" id="GO:0009851">
    <property type="term" value="P:auxin biosynthetic process"/>
    <property type="evidence" value="ECO:0007669"/>
    <property type="project" value="UniProtKB-KW"/>
</dbReference>
<keyword evidence="7" id="KW-0073">Auxin biosynthesis</keyword>
<evidence type="ECO:0000256" key="9">
    <source>
        <dbReference type="PIRSR" id="PIRSR601613-1"/>
    </source>
</evidence>
<dbReference type="EC" id="1.13.12.3" evidence="4"/>
<dbReference type="SUPFAM" id="SSF51905">
    <property type="entry name" value="FAD/NAD(P)-binding domain"/>
    <property type="match status" value="1"/>
</dbReference>
<comment type="cofactor">
    <cofactor evidence="1">
        <name>FAD</name>
        <dbReference type="ChEBI" id="CHEBI:57692"/>
    </cofactor>
</comment>
<dbReference type="RefSeq" id="WP_041018456.1">
    <property type="nucleotide sequence ID" value="NZ_CCEJ010000010.1"/>
</dbReference>
<evidence type="ECO:0000256" key="8">
    <source>
        <dbReference type="ARBA" id="ARBA00047321"/>
    </source>
</evidence>
<evidence type="ECO:0000256" key="2">
    <source>
        <dbReference type="ARBA" id="ARBA00004814"/>
    </source>
</evidence>
<evidence type="ECO:0000256" key="6">
    <source>
        <dbReference type="ARBA" id="ARBA00023002"/>
    </source>
</evidence>
<dbReference type="Pfam" id="PF01593">
    <property type="entry name" value="Amino_oxidase"/>
    <property type="match status" value="1"/>
</dbReference>
<dbReference type="InterPro" id="IPR001613">
    <property type="entry name" value="Flavin_amine_oxidase"/>
</dbReference>
<dbReference type="GO" id="GO:0050361">
    <property type="term" value="F:tryptophan 2-monooxygenase activity"/>
    <property type="evidence" value="ECO:0007669"/>
    <property type="project" value="UniProtKB-EC"/>
</dbReference>